<dbReference type="AlphaFoldDB" id="A0A7W9HQL7"/>
<evidence type="ECO:0000256" key="1">
    <source>
        <dbReference type="ARBA" id="ARBA00023125"/>
    </source>
</evidence>
<dbReference type="InterPro" id="IPR009057">
    <property type="entry name" value="Homeodomain-like_sf"/>
</dbReference>
<comment type="caution">
    <text evidence="4">The sequence shown here is derived from an EMBL/GenBank/DDBJ whole genome shotgun (WGS) entry which is preliminary data.</text>
</comment>
<proteinExistence type="predicted"/>
<dbReference type="GO" id="GO:0000976">
    <property type="term" value="F:transcription cis-regulatory region binding"/>
    <property type="evidence" value="ECO:0007669"/>
    <property type="project" value="TreeGrafter"/>
</dbReference>
<protein>
    <submittedName>
        <fullName evidence="4">AcrR family transcriptional regulator</fullName>
    </submittedName>
</protein>
<dbReference type="Gene3D" id="1.10.357.10">
    <property type="entry name" value="Tetracycline Repressor, domain 2"/>
    <property type="match status" value="1"/>
</dbReference>
<dbReference type="RefSeq" id="WP_184926100.1">
    <property type="nucleotide sequence ID" value="NZ_JACHMO010000001.1"/>
</dbReference>
<keyword evidence="5" id="KW-1185">Reference proteome</keyword>
<evidence type="ECO:0000313" key="4">
    <source>
        <dbReference type="EMBL" id="MBB5806480.1"/>
    </source>
</evidence>
<reference evidence="4 5" key="1">
    <citation type="submission" date="2020-08" db="EMBL/GenBank/DDBJ databases">
        <title>Sequencing the genomes of 1000 actinobacteria strains.</title>
        <authorList>
            <person name="Klenk H.-P."/>
        </authorList>
    </citation>
    <scope>NUCLEOTIDE SEQUENCE [LARGE SCALE GENOMIC DNA]</scope>
    <source>
        <strain evidence="4 5">DSM 45486</strain>
    </source>
</reference>
<feature type="domain" description="HTH tetR-type" evidence="3">
    <location>
        <begin position="9"/>
        <end position="69"/>
    </location>
</feature>
<dbReference type="Proteomes" id="UP000552097">
    <property type="component" value="Unassembled WGS sequence"/>
</dbReference>
<dbReference type="SUPFAM" id="SSF46689">
    <property type="entry name" value="Homeodomain-like"/>
    <property type="match status" value="1"/>
</dbReference>
<dbReference type="PANTHER" id="PTHR30055:SF209">
    <property type="entry name" value="POSSIBLE TRANSCRIPTIONAL REGULATORY PROTEIN (PROBABLY TETR-FAMILY)"/>
    <property type="match status" value="1"/>
</dbReference>
<gene>
    <name evidence="4" type="ORF">F4560_006248</name>
</gene>
<keyword evidence="1 2" id="KW-0238">DNA-binding</keyword>
<dbReference type="PRINTS" id="PR00455">
    <property type="entry name" value="HTHTETR"/>
</dbReference>
<evidence type="ECO:0000313" key="5">
    <source>
        <dbReference type="Proteomes" id="UP000552097"/>
    </source>
</evidence>
<dbReference type="EMBL" id="JACHMO010000001">
    <property type="protein sequence ID" value="MBB5806480.1"/>
    <property type="molecule type" value="Genomic_DNA"/>
</dbReference>
<name>A0A7W9HQL7_9PSEU</name>
<dbReference type="InterPro" id="IPR001647">
    <property type="entry name" value="HTH_TetR"/>
</dbReference>
<dbReference type="Pfam" id="PF00440">
    <property type="entry name" value="TetR_N"/>
    <property type="match status" value="1"/>
</dbReference>
<feature type="DNA-binding region" description="H-T-H motif" evidence="2">
    <location>
        <begin position="32"/>
        <end position="51"/>
    </location>
</feature>
<evidence type="ECO:0000256" key="2">
    <source>
        <dbReference type="PROSITE-ProRule" id="PRU00335"/>
    </source>
</evidence>
<dbReference type="InterPro" id="IPR050109">
    <property type="entry name" value="HTH-type_TetR-like_transc_reg"/>
</dbReference>
<accession>A0A7W9HQL7</accession>
<sequence>MTRERADAAKNRAKILAAAADIVAERGIEGLAMAEVAAASGVGVGTLYRRFGDRSGLAHALIDASEREFQAAFLTGPPPVGPGAPPAERIRAFLHALVDRTLAQLDLLLMAETAGPFARFGGAYDAHHHHLALLIARARPDVDAAFTADALLAPLAANLVAHRDIGSAAIKTGLDTLLDGLLAPTD</sequence>
<dbReference type="PANTHER" id="PTHR30055">
    <property type="entry name" value="HTH-TYPE TRANSCRIPTIONAL REGULATOR RUTR"/>
    <property type="match status" value="1"/>
</dbReference>
<dbReference type="PROSITE" id="PS50977">
    <property type="entry name" value="HTH_TETR_2"/>
    <property type="match status" value="1"/>
</dbReference>
<dbReference type="GO" id="GO:0003700">
    <property type="term" value="F:DNA-binding transcription factor activity"/>
    <property type="evidence" value="ECO:0007669"/>
    <property type="project" value="TreeGrafter"/>
</dbReference>
<evidence type="ECO:0000259" key="3">
    <source>
        <dbReference type="PROSITE" id="PS50977"/>
    </source>
</evidence>
<organism evidence="4 5">
    <name type="scientific">Saccharothrix ecbatanensis</name>
    <dbReference type="NCBI Taxonomy" id="1105145"/>
    <lineage>
        <taxon>Bacteria</taxon>
        <taxon>Bacillati</taxon>
        <taxon>Actinomycetota</taxon>
        <taxon>Actinomycetes</taxon>
        <taxon>Pseudonocardiales</taxon>
        <taxon>Pseudonocardiaceae</taxon>
        <taxon>Saccharothrix</taxon>
    </lineage>
</organism>